<dbReference type="Proteomes" id="UP001328733">
    <property type="component" value="Unassembled WGS sequence"/>
</dbReference>
<evidence type="ECO:0000313" key="3">
    <source>
        <dbReference type="Proteomes" id="UP001328733"/>
    </source>
</evidence>
<evidence type="ECO:0000313" key="2">
    <source>
        <dbReference type="EMBL" id="MEG3436031.1"/>
    </source>
</evidence>
<reference evidence="2 3" key="1">
    <citation type="submission" date="2024-01" db="EMBL/GenBank/DDBJ databases">
        <title>Genomic insights into the taxonomy and metabolism of the cyanobacterium Pannus brasiliensis CCIBt3594.</title>
        <authorList>
            <person name="Machado M."/>
            <person name="Botero N.B."/>
            <person name="Andreote A.P.D."/>
            <person name="Feitosa A.M.T."/>
            <person name="Popin R."/>
            <person name="Sivonen K."/>
            <person name="Fiore M.F."/>
        </authorList>
    </citation>
    <scope>NUCLEOTIDE SEQUENCE [LARGE SCALE GENOMIC DNA]</scope>
    <source>
        <strain evidence="2 3">CCIBt3594</strain>
    </source>
</reference>
<proteinExistence type="predicted"/>
<protein>
    <submittedName>
        <fullName evidence="2">Uncharacterized protein</fullName>
    </submittedName>
</protein>
<dbReference type="EMBL" id="JBAFSM010000003">
    <property type="protein sequence ID" value="MEG3436031.1"/>
    <property type="molecule type" value="Genomic_DNA"/>
</dbReference>
<sequence length="186" mass="20711">MKRRVFTRGSIGLLVAISISALGSRVDSQTLRPEAAAKKVYEQVPNIPRENTYTRKETGAIDPENTLISRLIRYHQDVKKRFTTTRLDWQLTLADYLGANEVIVEERYPGQNTLTVNPMKSDVKAIQSLNRRQREAIVTALVILYNPVENTPPTPTPQPSPSPSPSPLPSPRTPSLSKPGDANLLK</sequence>
<dbReference type="RefSeq" id="WP_332863480.1">
    <property type="nucleotide sequence ID" value="NZ_JBAFSM010000003.1"/>
</dbReference>
<gene>
    <name evidence="2" type="ORF">V0288_02770</name>
</gene>
<keyword evidence="3" id="KW-1185">Reference proteome</keyword>
<name>A0AAW9QMR9_9CHRO</name>
<feature type="region of interest" description="Disordered" evidence="1">
    <location>
        <begin position="148"/>
        <end position="186"/>
    </location>
</feature>
<organism evidence="2 3">
    <name type="scientific">Pannus brasiliensis CCIBt3594</name>
    <dbReference type="NCBI Taxonomy" id="1427578"/>
    <lineage>
        <taxon>Bacteria</taxon>
        <taxon>Bacillati</taxon>
        <taxon>Cyanobacteriota</taxon>
        <taxon>Cyanophyceae</taxon>
        <taxon>Oscillatoriophycideae</taxon>
        <taxon>Chroococcales</taxon>
        <taxon>Microcystaceae</taxon>
        <taxon>Pannus</taxon>
    </lineage>
</organism>
<accession>A0AAW9QMR9</accession>
<feature type="compositionally biased region" description="Pro residues" evidence="1">
    <location>
        <begin position="150"/>
        <end position="172"/>
    </location>
</feature>
<comment type="caution">
    <text evidence="2">The sequence shown here is derived from an EMBL/GenBank/DDBJ whole genome shotgun (WGS) entry which is preliminary data.</text>
</comment>
<evidence type="ECO:0000256" key="1">
    <source>
        <dbReference type="SAM" id="MobiDB-lite"/>
    </source>
</evidence>
<dbReference type="AlphaFoldDB" id="A0AAW9QMR9"/>